<dbReference type="RefSeq" id="WP_139236737.1">
    <property type="nucleotide sequence ID" value="NZ_FOTW01000027.1"/>
</dbReference>
<dbReference type="Proteomes" id="UP000199470">
    <property type="component" value="Unassembled WGS sequence"/>
</dbReference>
<dbReference type="EMBL" id="FOTW01000027">
    <property type="protein sequence ID" value="SFM66043.1"/>
    <property type="molecule type" value="Genomic_DNA"/>
</dbReference>
<evidence type="ECO:0000313" key="1">
    <source>
        <dbReference type="EMBL" id="SFM66043.1"/>
    </source>
</evidence>
<gene>
    <name evidence="1" type="ORF">SAMN02982985_04850</name>
</gene>
<evidence type="ECO:0000313" key="2">
    <source>
        <dbReference type="Proteomes" id="UP000199470"/>
    </source>
</evidence>
<reference evidence="1 2" key="1">
    <citation type="submission" date="2016-10" db="EMBL/GenBank/DDBJ databases">
        <authorList>
            <person name="de Groot N.N."/>
        </authorList>
    </citation>
    <scope>NUCLEOTIDE SEQUENCE [LARGE SCALE GENOMIC DNA]</scope>
    <source>
        <strain evidence="1 2">ATCC 43154</strain>
    </source>
</reference>
<dbReference type="STRING" id="758825.SAMN02982985_04850"/>
<proteinExistence type="predicted"/>
<dbReference type="AlphaFoldDB" id="A0A1I4SP16"/>
<accession>A0A1I4SP16</accession>
<protein>
    <submittedName>
        <fullName evidence="1">Type II secretion system (T2SS), protein K</fullName>
    </submittedName>
</protein>
<organism evidence="1 2">
    <name type="scientific">Rugamonas rubra</name>
    <dbReference type="NCBI Taxonomy" id="758825"/>
    <lineage>
        <taxon>Bacteria</taxon>
        <taxon>Pseudomonadati</taxon>
        <taxon>Pseudomonadota</taxon>
        <taxon>Betaproteobacteria</taxon>
        <taxon>Burkholderiales</taxon>
        <taxon>Oxalobacteraceae</taxon>
        <taxon>Telluria group</taxon>
        <taxon>Rugamonas</taxon>
    </lineage>
</organism>
<sequence length="247" mass="26427">MVLQFKSNRSNSGFVLLQALWLTLLTSLLASTMLEASLGAAKDSEAAIAAFRTEMAAESAIHTALYQLLVSGIAPSFQRRAMQIDGHEVLVTTQDVSGLLDLNACDEAALHRLLASLNIGDGRPAVSAILAARPLTSYAALAAIHGVSQHHIDRLMPHVTLFSRQAAPNASIASQWLATTLGLKLAAPSVLTGASSPAGRVVRITAVAKTRTASSRRLVVEYLVTGRRDHPYWVYEWVALPVNNIVK</sequence>
<name>A0A1I4SP16_9BURK</name>
<keyword evidence="2" id="KW-1185">Reference proteome</keyword>